<dbReference type="Gene3D" id="3.20.20.10">
    <property type="entry name" value="Alanine racemase"/>
    <property type="match status" value="1"/>
</dbReference>
<dbReference type="InterPro" id="IPR051466">
    <property type="entry name" value="D-amino_acid_metab_enzyme"/>
</dbReference>
<dbReference type="InterPro" id="IPR029066">
    <property type="entry name" value="PLP-binding_barrel"/>
</dbReference>
<dbReference type="InterPro" id="IPR026956">
    <property type="entry name" value="D-ser_dehydrat-like_dom"/>
</dbReference>
<keyword evidence="2" id="KW-0456">Lyase</keyword>
<dbReference type="Pfam" id="PF14031">
    <property type="entry name" value="D-ser_dehydrat"/>
    <property type="match status" value="1"/>
</dbReference>
<dbReference type="SMART" id="SM01119">
    <property type="entry name" value="D-ser_dehydrat"/>
    <property type="match status" value="1"/>
</dbReference>
<sequence>MDIKNLSTPVFMVDLDILEFNIKEMASLCKKNNKELWPMVKTHKSTQIARMQQEAGAKGFLVGTLDEAEKLAQEGFKNIMLAYPAAGEQNVARVINTAKKSRIILSLDGMDAAKALNEAAKCHGLTLEYLIIIDSGLHRFGVLPEEAVKLASNLSVLEYLKLVGIGTHPGHVYGASSSEEVKKVADEEMTAMKQARENMERAGFRINIVATGSTPTAIYAAKDENITALRPGNYVFYDNIQMALGVVPESRCALAVLGTIISHPREDIFIIDVGSKCLGLDKGAHGISLVKGYGLIKDHPELLITDLSEEVGKIKIIGDTKVKVGDKLQVIPNHACSTANMTDYLIGHRKGEIERAIYIDIRGGSFRNPSVNDLFCLKSRI</sequence>
<dbReference type="Pfam" id="PF01168">
    <property type="entry name" value="Ala_racemase_N"/>
    <property type="match status" value="1"/>
</dbReference>
<dbReference type="InterPro" id="IPR001608">
    <property type="entry name" value="Ala_racemase_N"/>
</dbReference>
<evidence type="ECO:0000256" key="2">
    <source>
        <dbReference type="ARBA" id="ARBA00023239"/>
    </source>
</evidence>
<gene>
    <name evidence="4" type="ORF">D2962_04670</name>
</gene>
<dbReference type="PANTHER" id="PTHR28004">
    <property type="entry name" value="ZGC:162816-RELATED"/>
    <property type="match status" value="1"/>
</dbReference>
<reference evidence="4 5" key="1">
    <citation type="submission" date="2018-10" db="EMBL/GenBank/DDBJ databases">
        <authorList>
            <person name="Zhang X."/>
        </authorList>
    </citation>
    <scope>NUCLEOTIDE SEQUENCE [LARGE SCALE GENOMIC DNA]</scope>
    <source>
        <strain evidence="4 5">SK-G1</strain>
    </source>
</reference>
<evidence type="ECO:0000259" key="3">
    <source>
        <dbReference type="SMART" id="SM01119"/>
    </source>
</evidence>
<accession>A0A3G2R3E1</accession>
<name>A0A3G2R3E1_9FIRM</name>
<dbReference type="PANTHER" id="PTHR28004:SF2">
    <property type="entry name" value="D-SERINE DEHYDRATASE"/>
    <property type="match status" value="1"/>
</dbReference>
<dbReference type="Gene3D" id="2.40.37.20">
    <property type="entry name" value="D-serine dehydratase-like domain"/>
    <property type="match status" value="1"/>
</dbReference>
<dbReference type="Proteomes" id="UP000280960">
    <property type="component" value="Chromosome"/>
</dbReference>
<dbReference type="GO" id="GO:0036088">
    <property type="term" value="P:D-serine catabolic process"/>
    <property type="evidence" value="ECO:0007669"/>
    <property type="project" value="TreeGrafter"/>
</dbReference>
<evidence type="ECO:0000313" key="4">
    <source>
        <dbReference type="EMBL" id="AYO29993.1"/>
    </source>
</evidence>
<protein>
    <submittedName>
        <fullName evidence="4">Amino-acid racemase</fullName>
    </submittedName>
</protein>
<organism evidence="4 5">
    <name type="scientific">Biomaibacter acetigenes</name>
    <dbReference type="NCBI Taxonomy" id="2316383"/>
    <lineage>
        <taxon>Bacteria</taxon>
        <taxon>Bacillati</taxon>
        <taxon>Bacillota</taxon>
        <taxon>Clostridia</taxon>
        <taxon>Thermosediminibacterales</taxon>
        <taxon>Tepidanaerobacteraceae</taxon>
        <taxon>Biomaibacter</taxon>
    </lineage>
</organism>
<dbReference type="GO" id="GO:0008721">
    <property type="term" value="F:D-serine ammonia-lyase activity"/>
    <property type="evidence" value="ECO:0007669"/>
    <property type="project" value="TreeGrafter"/>
</dbReference>
<dbReference type="RefSeq" id="WP_122014289.1">
    <property type="nucleotide sequence ID" value="NZ_CP033169.1"/>
</dbReference>
<evidence type="ECO:0000313" key="5">
    <source>
        <dbReference type="Proteomes" id="UP000280960"/>
    </source>
</evidence>
<proteinExistence type="inferred from homology"/>
<dbReference type="InterPro" id="IPR042208">
    <property type="entry name" value="D-ser_dehydrat-like_sf"/>
</dbReference>
<dbReference type="KEGG" id="bacg:D2962_04670"/>
<dbReference type="SUPFAM" id="SSF51419">
    <property type="entry name" value="PLP-binding barrel"/>
    <property type="match status" value="1"/>
</dbReference>
<comment type="similarity">
    <text evidence="1">Belongs to the DSD1 family.</text>
</comment>
<dbReference type="AlphaFoldDB" id="A0A3G2R3E1"/>
<evidence type="ECO:0000256" key="1">
    <source>
        <dbReference type="ARBA" id="ARBA00005323"/>
    </source>
</evidence>
<dbReference type="EMBL" id="CP033169">
    <property type="protein sequence ID" value="AYO29993.1"/>
    <property type="molecule type" value="Genomic_DNA"/>
</dbReference>
<feature type="domain" description="D-serine dehydratase-like" evidence="3">
    <location>
        <begin position="253"/>
        <end position="349"/>
    </location>
</feature>
<keyword evidence="5" id="KW-1185">Reference proteome</keyword>